<evidence type="ECO:0000313" key="2">
    <source>
        <dbReference type="EMBL" id="OAY57833.1"/>
    </source>
</evidence>
<dbReference type="AlphaFoldDB" id="A0A2C9WG18"/>
<organism evidence="2">
    <name type="scientific">Manihot esculenta</name>
    <name type="common">Cassava</name>
    <name type="synonym">Jatropha manihot</name>
    <dbReference type="NCBI Taxonomy" id="3983"/>
    <lineage>
        <taxon>Eukaryota</taxon>
        <taxon>Viridiplantae</taxon>
        <taxon>Streptophyta</taxon>
        <taxon>Embryophyta</taxon>
        <taxon>Tracheophyta</taxon>
        <taxon>Spermatophyta</taxon>
        <taxon>Magnoliopsida</taxon>
        <taxon>eudicotyledons</taxon>
        <taxon>Gunneridae</taxon>
        <taxon>Pentapetalae</taxon>
        <taxon>rosids</taxon>
        <taxon>fabids</taxon>
        <taxon>Malpighiales</taxon>
        <taxon>Euphorbiaceae</taxon>
        <taxon>Crotonoideae</taxon>
        <taxon>Manihoteae</taxon>
        <taxon>Manihot</taxon>
    </lineage>
</organism>
<sequence>MVREELSSLTLQIASNILTNDANRKQHSHQRRKLQAEDPWKVRPLLSQGKMGARREDDRR</sequence>
<accession>A0A2C9WG18</accession>
<proteinExistence type="predicted"/>
<dbReference type="EMBL" id="CM004388">
    <property type="protein sequence ID" value="OAY57833.1"/>
    <property type="molecule type" value="Genomic_DNA"/>
</dbReference>
<reference evidence="2" key="1">
    <citation type="submission" date="2016-02" db="EMBL/GenBank/DDBJ databases">
        <title>WGS assembly of Manihot esculenta.</title>
        <authorList>
            <person name="Bredeson J.V."/>
            <person name="Prochnik S.E."/>
            <person name="Lyons J.B."/>
            <person name="Schmutz J."/>
            <person name="Grimwood J."/>
            <person name="Vrebalov J."/>
            <person name="Bart R.S."/>
            <person name="Amuge T."/>
            <person name="Ferguson M.E."/>
            <person name="Green R."/>
            <person name="Putnam N."/>
            <person name="Stites J."/>
            <person name="Rounsley S."/>
            <person name="Rokhsar D.S."/>
        </authorList>
    </citation>
    <scope>NUCLEOTIDE SEQUENCE [LARGE SCALE GENOMIC DNA]</scope>
    <source>
        <tissue evidence="2">Leaf</tissue>
    </source>
</reference>
<protein>
    <submittedName>
        <fullName evidence="2">Uncharacterized protein</fullName>
    </submittedName>
</protein>
<name>A0A2C9WG18_MANES</name>
<evidence type="ECO:0000256" key="1">
    <source>
        <dbReference type="SAM" id="MobiDB-lite"/>
    </source>
</evidence>
<gene>
    <name evidence="2" type="ORF">MANES_02G128100</name>
</gene>
<feature type="region of interest" description="Disordered" evidence="1">
    <location>
        <begin position="19"/>
        <end position="60"/>
    </location>
</feature>